<dbReference type="AlphaFoldDB" id="A0A9Q3EY69"/>
<reference evidence="2" key="1">
    <citation type="submission" date="2021-03" db="EMBL/GenBank/DDBJ databases">
        <title>Draft genome sequence of rust myrtle Austropuccinia psidii MF-1, a brazilian biotype.</title>
        <authorList>
            <person name="Quecine M.C."/>
            <person name="Pachon D.M.R."/>
            <person name="Bonatelli M.L."/>
            <person name="Correr F.H."/>
            <person name="Franceschini L.M."/>
            <person name="Leite T.F."/>
            <person name="Margarido G.R.A."/>
            <person name="Almeida C.A."/>
            <person name="Ferrarezi J.A."/>
            <person name="Labate C.A."/>
        </authorList>
    </citation>
    <scope>NUCLEOTIDE SEQUENCE</scope>
    <source>
        <strain evidence="2">MF-1</strain>
    </source>
</reference>
<name>A0A9Q3EY69_9BASI</name>
<protein>
    <submittedName>
        <fullName evidence="2">Uncharacterized protein</fullName>
    </submittedName>
</protein>
<evidence type="ECO:0000313" key="3">
    <source>
        <dbReference type="Proteomes" id="UP000765509"/>
    </source>
</evidence>
<organism evidence="2 3">
    <name type="scientific">Austropuccinia psidii MF-1</name>
    <dbReference type="NCBI Taxonomy" id="1389203"/>
    <lineage>
        <taxon>Eukaryota</taxon>
        <taxon>Fungi</taxon>
        <taxon>Dikarya</taxon>
        <taxon>Basidiomycota</taxon>
        <taxon>Pucciniomycotina</taxon>
        <taxon>Pucciniomycetes</taxon>
        <taxon>Pucciniales</taxon>
        <taxon>Sphaerophragmiaceae</taxon>
        <taxon>Austropuccinia</taxon>
    </lineage>
</organism>
<evidence type="ECO:0000256" key="1">
    <source>
        <dbReference type="SAM" id="MobiDB-lite"/>
    </source>
</evidence>
<dbReference type="Proteomes" id="UP000765509">
    <property type="component" value="Unassembled WGS sequence"/>
</dbReference>
<gene>
    <name evidence="2" type="ORF">O181_066701</name>
</gene>
<proteinExistence type="predicted"/>
<comment type="caution">
    <text evidence="2">The sequence shown here is derived from an EMBL/GenBank/DDBJ whole genome shotgun (WGS) entry which is preliminary data.</text>
</comment>
<feature type="region of interest" description="Disordered" evidence="1">
    <location>
        <begin position="1"/>
        <end position="64"/>
    </location>
</feature>
<feature type="compositionally biased region" description="Basic and acidic residues" evidence="1">
    <location>
        <begin position="129"/>
        <end position="144"/>
    </location>
</feature>
<feature type="region of interest" description="Disordered" evidence="1">
    <location>
        <begin position="115"/>
        <end position="147"/>
    </location>
</feature>
<dbReference type="OrthoDB" id="2498953at2759"/>
<dbReference type="EMBL" id="AVOT02033129">
    <property type="protein sequence ID" value="MBW0526986.1"/>
    <property type="molecule type" value="Genomic_DNA"/>
</dbReference>
<accession>A0A9Q3EY69</accession>
<feature type="compositionally biased region" description="Polar residues" evidence="1">
    <location>
        <begin position="22"/>
        <end position="44"/>
    </location>
</feature>
<keyword evidence="3" id="KW-1185">Reference proteome</keyword>
<evidence type="ECO:0000313" key="2">
    <source>
        <dbReference type="EMBL" id="MBW0526986.1"/>
    </source>
</evidence>
<sequence length="400" mass="45750">MKRSRSMSDAPSEEQASKRTRMTQFNRAQSTPLQSESLATSPELVQQPKEGENPPQAETAQEPEDLLEKRIAAALRRYNGPIERELLETLYYLSYQESQDLSKSLVHWDRRGGLRETRHSYGPTANDLRNQDEAAFDDQKDSSDPNKVFDPTVKSFTLWPLPEVLCPKPNWDLHDELLSLVIRHRCALKGNDNVNSDENISQDESSFEETPNAGLSCQIETKLFQLLTDLYEFCPPPSSVPMFTTYKRKKRNKEKQPPDSFDKEAVVVQSPQQITNLASQEPQKSEIHFGLDWEFVIKVAAKTLHLKPHVIERIRARLMEMYRIDTPSINQEDLTTVAKDLTPSTYNLSISFQYHTASTGKTVVYRHRSSSNASWVSSPNSCLQILIIPYPIRQTINPLE</sequence>